<feature type="region of interest" description="Disordered" evidence="1">
    <location>
        <begin position="1"/>
        <end position="40"/>
    </location>
</feature>
<evidence type="ECO:0000256" key="1">
    <source>
        <dbReference type="SAM" id="MobiDB-lite"/>
    </source>
</evidence>
<evidence type="ECO:0000313" key="2">
    <source>
        <dbReference type="EMBL" id="JAD20908.1"/>
    </source>
</evidence>
<dbReference type="AlphaFoldDB" id="A0A0A8Y6Z8"/>
<reference evidence="2" key="1">
    <citation type="submission" date="2014-09" db="EMBL/GenBank/DDBJ databases">
        <authorList>
            <person name="Magalhaes I.L.F."/>
            <person name="Oliveira U."/>
            <person name="Santos F.R."/>
            <person name="Vidigal T.H.D.A."/>
            <person name="Brescovit A.D."/>
            <person name="Santos A.J."/>
        </authorList>
    </citation>
    <scope>NUCLEOTIDE SEQUENCE</scope>
    <source>
        <tissue evidence="2">Shoot tissue taken approximately 20 cm above the soil surface</tissue>
    </source>
</reference>
<organism evidence="2">
    <name type="scientific">Arundo donax</name>
    <name type="common">Giant reed</name>
    <name type="synonym">Donax arundinaceus</name>
    <dbReference type="NCBI Taxonomy" id="35708"/>
    <lineage>
        <taxon>Eukaryota</taxon>
        <taxon>Viridiplantae</taxon>
        <taxon>Streptophyta</taxon>
        <taxon>Embryophyta</taxon>
        <taxon>Tracheophyta</taxon>
        <taxon>Spermatophyta</taxon>
        <taxon>Magnoliopsida</taxon>
        <taxon>Liliopsida</taxon>
        <taxon>Poales</taxon>
        <taxon>Poaceae</taxon>
        <taxon>PACMAD clade</taxon>
        <taxon>Arundinoideae</taxon>
        <taxon>Arundineae</taxon>
        <taxon>Arundo</taxon>
    </lineage>
</organism>
<accession>A0A0A8Y6Z8</accession>
<protein>
    <submittedName>
        <fullName evidence="2">Uncharacterized protein</fullName>
    </submittedName>
</protein>
<proteinExistence type="predicted"/>
<name>A0A0A8Y6Z8_ARUDO</name>
<sequence>MTSKVQEPDMTRRCTCSVHDGQRMQRRAHGPVKDPQDAMR</sequence>
<feature type="compositionally biased region" description="Basic and acidic residues" evidence="1">
    <location>
        <begin position="1"/>
        <end position="12"/>
    </location>
</feature>
<reference evidence="2" key="2">
    <citation type="journal article" date="2015" name="Data Brief">
        <title>Shoot transcriptome of the giant reed, Arundo donax.</title>
        <authorList>
            <person name="Barrero R.A."/>
            <person name="Guerrero F.D."/>
            <person name="Moolhuijzen P."/>
            <person name="Goolsby J.A."/>
            <person name="Tidwell J."/>
            <person name="Bellgard S.E."/>
            <person name="Bellgard M.I."/>
        </authorList>
    </citation>
    <scope>NUCLEOTIDE SEQUENCE</scope>
    <source>
        <tissue evidence="2">Shoot tissue taken approximately 20 cm above the soil surface</tissue>
    </source>
</reference>
<feature type="compositionally biased region" description="Basic and acidic residues" evidence="1">
    <location>
        <begin position="31"/>
        <end position="40"/>
    </location>
</feature>
<dbReference type="EMBL" id="GBRH01276987">
    <property type="protein sequence ID" value="JAD20908.1"/>
    <property type="molecule type" value="Transcribed_RNA"/>
</dbReference>